<evidence type="ECO:0000313" key="4">
    <source>
        <dbReference type="Proteomes" id="UP001196530"/>
    </source>
</evidence>
<accession>A0AAN6I587</accession>
<dbReference type="RefSeq" id="XP_043059886.1">
    <property type="nucleotide sequence ID" value="XM_043203241.1"/>
</dbReference>
<proteinExistence type="predicted"/>
<dbReference type="EMBL" id="JAHLUX010000005">
    <property type="protein sequence ID" value="KAG7818864.1"/>
    <property type="molecule type" value="Genomic_DNA"/>
</dbReference>
<comment type="caution">
    <text evidence="2">The sequence shown here is derived from an EMBL/GenBank/DDBJ whole genome shotgun (WGS) entry which is preliminary data.</text>
</comment>
<evidence type="ECO:0000313" key="2">
    <source>
        <dbReference type="EMBL" id="KAG7818864.1"/>
    </source>
</evidence>
<dbReference type="GeneID" id="66126783"/>
<dbReference type="AlphaFoldDB" id="A0AAN6I587"/>
<name>A0AAN6I587_PICAN</name>
<protein>
    <submittedName>
        <fullName evidence="2">Uncharacterized protein</fullName>
    </submittedName>
</protein>
<feature type="region of interest" description="Disordered" evidence="1">
    <location>
        <begin position="1"/>
        <end position="36"/>
    </location>
</feature>
<evidence type="ECO:0000256" key="1">
    <source>
        <dbReference type="SAM" id="MobiDB-lite"/>
    </source>
</evidence>
<gene>
    <name evidence="2" type="ORF">KL928_002732</name>
    <name evidence="3" type="ORF">KL940_001402</name>
</gene>
<sequence>MGNIPSSLLDDLSEGTNCKYSPPRTSSTQTEAATSTSRSLWPGCRFSRAALSTTSSGSSLGCTTSTTTATFRTVSYSWCCG</sequence>
<dbReference type="Proteomes" id="UP001196530">
    <property type="component" value="Unassembled WGS sequence"/>
</dbReference>
<feature type="compositionally biased region" description="Low complexity" evidence="1">
    <location>
        <begin position="24"/>
        <end position="36"/>
    </location>
</feature>
<reference evidence="2 5" key="1">
    <citation type="journal article" date="2021" name="G3 (Bethesda)">
        <title>Genomic diversity, chromosomal rearrangements, and interspecies hybridization in the ogataea polymorpha species complex.</title>
        <authorList>
            <person name="Hanson S.J."/>
            <person name="Cinneide E.O."/>
            <person name="Salzberg L.I."/>
            <person name="Wolfe K.H."/>
            <person name="McGowan J."/>
            <person name="Fitzpatrick D.A."/>
            <person name="Matlin K."/>
        </authorList>
    </citation>
    <scope>NUCLEOTIDE SEQUENCE</scope>
    <source>
        <strain evidence="3">51-138</strain>
        <strain evidence="2">61-244</strain>
    </source>
</reference>
<evidence type="ECO:0000313" key="5">
    <source>
        <dbReference type="Proteomes" id="UP001197328"/>
    </source>
</evidence>
<dbReference type="EMBL" id="JAHLVD010000003">
    <property type="protein sequence ID" value="KAG7850825.1"/>
    <property type="molecule type" value="Genomic_DNA"/>
</dbReference>
<keyword evidence="5" id="KW-1185">Reference proteome</keyword>
<organism evidence="2 4">
    <name type="scientific">Pichia angusta</name>
    <name type="common">Yeast</name>
    <name type="synonym">Hansenula polymorpha</name>
    <dbReference type="NCBI Taxonomy" id="870730"/>
    <lineage>
        <taxon>Eukaryota</taxon>
        <taxon>Fungi</taxon>
        <taxon>Dikarya</taxon>
        <taxon>Ascomycota</taxon>
        <taxon>Saccharomycotina</taxon>
        <taxon>Pichiomycetes</taxon>
        <taxon>Pichiales</taxon>
        <taxon>Pichiaceae</taxon>
        <taxon>Ogataea</taxon>
    </lineage>
</organism>
<evidence type="ECO:0000313" key="3">
    <source>
        <dbReference type="EMBL" id="KAG7850825.1"/>
    </source>
</evidence>
<dbReference type="Proteomes" id="UP001197328">
    <property type="component" value="Unassembled WGS sequence"/>
</dbReference>